<keyword evidence="5" id="KW-1185">Reference proteome</keyword>
<comment type="similarity">
    <text evidence="1">Belongs to the DinB family.</text>
</comment>
<dbReference type="PANTHER" id="PTHR37302:SF1">
    <property type="entry name" value="PROTEIN DINB"/>
    <property type="match status" value="1"/>
</dbReference>
<gene>
    <name evidence="4" type="ORF">EV146_103162</name>
</gene>
<dbReference type="AlphaFoldDB" id="A0A4R2BKI2"/>
<evidence type="ECO:0000313" key="4">
    <source>
        <dbReference type="EMBL" id="TCN26639.1"/>
    </source>
</evidence>
<proteinExistence type="inferred from homology"/>
<feature type="binding site" evidence="3">
    <location>
        <position position="122"/>
    </location>
    <ligand>
        <name>a divalent metal cation</name>
        <dbReference type="ChEBI" id="CHEBI:60240"/>
    </ligand>
</feature>
<protein>
    <submittedName>
        <fullName evidence="4">Putative damage-inducible protein DinB</fullName>
    </submittedName>
</protein>
<sequence length="147" mass="17232">MKTITQMLHHSFWANERILLSLQQIDNPKVRNIFSHILYAEQVWATRLQGQDSSHLPIWQETDLDTCARLVKNNRETFIRYLNHLSEDDLDKSISYQNSTGKEFTNSRREILTHLSLHGQHHRGQINTLLREAGTEPPAIDFIIFAR</sequence>
<dbReference type="GO" id="GO:0046872">
    <property type="term" value="F:metal ion binding"/>
    <property type="evidence" value="ECO:0007669"/>
    <property type="project" value="UniProtKB-KW"/>
</dbReference>
<comment type="caution">
    <text evidence="4">The sequence shown here is derived from an EMBL/GenBank/DDBJ whole genome shotgun (WGS) entry which is preliminary data.</text>
</comment>
<reference evidence="4 5" key="1">
    <citation type="journal article" date="2015" name="Stand. Genomic Sci.">
        <title>Genomic Encyclopedia of Bacterial and Archaeal Type Strains, Phase III: the genomes of soil and plant-associated and newly described type strains.</title>
        <authorList>
            <person name="Whitman W.B."/>
            <person name="Woyke T."/>
            <person name="Klenk H.P."/>
            <person name="Zhou Y."/>
            <person name="Lilburn T.G."/>
            <person name="Beck B.J."/>
            <person name="De Vos P."/>
            <person name="Vandamme P."/>
            <person name="Eisen J.A."/>
            <person name="Garrity G."/>
            <person name="Hugenholtz P."/>
            <person name="Kyrpides N.C."/>
        </authorList>
    </citation>
    <scope>NUCLEOTIDE SEQUENCE [LARGE SCALE GENOMIC DNA]</scope>
    <source>
        <strain evidence="4 5">CV53</strain>
    </source>
</reference>
<dbReference type="Pfam" id="PF05163">
    <property type="entry name" value="DinB"/>
    <property type="match status" value="1"/>
</dbReference>
<evidence type="ECO:0000256" key="1">
    <source>
        <dbReference type="ARBA" id="ARBA00008635"/>
    </source>
</evidence>
<name>A0A4R2BKI2_9BACI</name>
<dbReference type="Gene3D" id="1.20.120.450">
    <property type="entry name" value="dinb family like domain"/>
    <property type="match status" value="1"/>
</dbReference>
<feature type="binding site" evidence="3">
    <location>
        <position position="36"/>
    </location>
    <ligand>
        <name>a divalent metal cation</name>
        <dbReference type="ChEBI" id="CHEBI:60240"/>
    </ligand>
</feature>
<dbReference type="InterPro" id="IPR007837">
    <property type="entry name" value="DinB"/>
</dbReference>
<dbReference type="RefSeq" id="WP_132003056.1">
    <property type="nucleotide sequence ID" value="NZ_JABUHM010000002.1"/>
</dbReference>
<dbReference type="Proteomes" id="UP000295689">
    <property type="component" value="Unassembled WGS sequence"/>
</dbReference>
<evidence type="ECO:0000313" key="5">
    <source>
        <dbReference type="Proteomes" id="UP000295689"/>
    </source>
</evidence>
<dbReference type="SUPFAM" id="SSF109854">
    <property type="entry name" value="DinB/YfiT-like putative metalloenzymes"/>
    <property type="match status" value="1"/>
</dbReference>
<keyword evidence="2 3" id="KW-0479">Metal-binding</keyword>
<evidence type="ECO:0000256" key="3">
    <source>
        <dbReference type="PIRSR" id="PIRSR607837-1"/>
    </source>
</evidence>
<dbReference type="EMBL" id="SLVV01000003">
    <property type="protein sequence ID" value="TCN26639.1"/>
    <property type="molecule type" value="Genomic_DNA"/>
</dbReference>
<organism evidence="4 5">
    <name type="scientific">Mesobacillus foraminis</name>
    <dbReference type="NCBI Taxonomy" id="279826"/>
    <lineage>
        <taxon>Bacteria</taxon>
        <taxon>Bacillati</taxon>
        <taxon>Bacillota</taxon>
        <taxon>Bacilli</taxon>
        <taxon>Bacillales</taxon>
        <taxon>Bacillaceae</taxon>
        <taxon>Mesobacillus</taxon>
    </lineage>
</organism>
<evidence type="ECO:0000256" key="2">
    <source>
        <dbReference type="ARBA" id="ARBA00022723"/>
    </source>
</evidence>
<dbReference type="PANTHER" id="PTHR37302">
    <property type="entry name" value="SLR1116 PROTEIN"/>
    <property type="match status" value="1"/>
</dbReference>
<feature type="binding site" evidence="3">
    <location>
        <position position="118"/>
    </location>
    <ligand>
        <name>a divalent metal cation</name>
        <dbReference type="ChEBI" id="CHEBI:60240"/>
    </ligand>
</feature>
<accession>A0A4R2BKI2</accession>
<dbReference type="InterPro" id="IPR034660">
    <property type="entry name" value="DinB/YfiT-like"/>
</dbReference>